<dbReference type="GO" id="GO:0003925">
    <property type="term" value="F:G protein activity"/>
    <property type="evidence" value="ECO:0007669"/>
    <property type="project" value="UniProtKB-EC"/>
</dbReference>
<dbReference type="NCBIfam" id="TIGR00231">
    <property type="entry name" value="small_GTP"/>
    <property type="match status" value="1"/>
</dbReference>
<name>A0A9X0CMM6_9CNID</name>
<feature type="compositionally biased region" description="Polar residues" evidence="5">
    <location>
        <begin position="17"/>
        <end position="26"/>
    </location>
</feature>
<dbReference type="SMART" id="SM00173">
    <property type="entry name" value="RAS"/>
    <property type="match status" value="1"/>
</dbReference>
<dbReference type="InterPro" id="IPR051065">
    <property type="entry name" value="Ras-related_GTPase"/>
</dbReference>
<comment type="caution">
    <text evidence="6">The sequence shown here is derived from an EMBL/GenBank/DDBJ whole genome shotgun (WGS) entry which is preliminary data.</text>
</comment>
<evidence type="ECO:0000256" key="4">
    <source>
        <dbReference type="ARBA" id="ARBA00048098"/>
    </source>
</evidence>
<dbReference type="Gene3D" id="3.40.50.300">
    <property type="entry name" value="P-loop containing nucleotide triphosphate hydrolases"/>
    <property type="match status" value="1"/>
</dbReference>
<dbReference type="SUPFAM" id="SSF52540">
    <property type="entry name" value="P-loop containing nucleoside triphosphate hydrolases"/>
    <property type="match status" value="1"/>
</dbReference>
<feature type="region of interest" description="Disordered" evidence="5">
    <location>
        <begin position="1"/>
        <end position="61"/>
    </location>
</feature>
<dbReference type="InterPro" id="IPR027417">
    <property type="entry name" value="P-loop_NTPase"/>
</dbReference>
<sequence>MSVRRENTAAPPRMSYGASSMRQPRNFTPPVQRARLGPRRGSVGHVYSPEKKPPPFVSRSNSFSCANDEVSPTKLDFQSLKKRPSLLGNKLKLSGSTKDSEGGACSEKHSIVMLGAGGVGKTALVVRFVTGRFLNEYDPTLEMVYEKAVPIGDSTVSLDILDTAGNAAASYIRNGEGFIVVYSINDHYSFEVARQMIKLIKEVRKPDGEECQVPVILVGNKKDRRRGRSVSKDEARETASEFACSHYETSALTNRNVQIVFFNMVFQVRFTKKSRLKSQGGHLVTMDFLARCDNCSTTGEEAYQAGDGSISEEVIYLVRGFYWGMQP</sequence>
<reference evidence="6" key="1">
    <citation type="submission" date="2023-01" db="EMBL/GenBank/DDBJ databases">
        <title>Genome assembly of the deep-sea coral Lophelia pertusa.</title>
        <authorList>
            <person name="Herrera S."/>
            <person name="Cordes E."/>
        </authorList>
    </citation>
    <scope>NUCLEOTIDE SEQUENCE</scope>
    <source>
        <strain evidence="6">USNM1676648</strain>
        <tissue evidence="6">Polyp</tissue>
    </source>
</reference>
<gene>
    <name evidence="6" type="ORF">OS493_013184</name>
</gene>
<evidence type="ECO:0000256" key="2">
    <source>
        <dbReference type="ARBA" id="ARBA00011984"/>
    </source>
</evidence>
<keyword evidence="7" id="KW-1185">Reference proteome</keyword>
<dbReference type="Proteomes" id="UP001163046">
    <property type="component" value="Unassembled WGS sequence"/>
</dbReference>
<dbReference type="PROSITE" id="PS51421">
    <property type="entry name" value="RAS"/>
    <property type="match status" value="1"/>
</dbReference>
<evidence type="ECO:0000313" key="6">
    <source>
        <dbReference type="EMBL" id="KAJ7362093.1"/>
    </source>
</evidence>
<accession>A0A9X0CMM6</accession>
<evidence type="ECO:0000256" key="1">
    <source>
        <dbReference type="ARBA" id="ARBA00008344"/>
    </source>
</evidence>
<dbReference type="SMART" id="SM00174">
    <property type="entry name" value="RHO"/>
    <property type="match status" value="1"/>
</dbReference>
<dbReference type="AlphaFoldDB" id="A0A9X0CMM6"/>
<proteinExistence type="inferred from homology"/>
<evidence type="ECO:0000313" key="7">
    <source>
        <dbReference type="Proteomes" id="UP001163046"/>
    </source>
</evidence>
<dbReference type="PROSITE" id="PS51419">
    <property type="entry name" value="RAB"/>
    <property type="match status" value="1"/>
</dbReference>
<dbReference type="SMART" id="SM00175">
    <property type="entry name" value="RAB"/>
    <property type="match status" value="1"/>
</dbReference>
<dbReference type="EC" id="3.6.5.2" evidence="2"/>
<dbReference type="OrthoDB" id="18798at2759"/>
<dbReference type="InterPro" id="IPR005225">
    <property type="entry name" value="Small_GTP-bd"/>
</dbReference>
<comment type="similarity">
    <text evidence="1">Belongs to the small GTPase superfamily. Ras family.</text>
</comment>
<dbReference type="GO" id="GO:0005525">
    <property type="term" value="F:GTP binding"/>
    <property type="evidence" value="ECO:0007669"/>
    <property type="project" value="InterPro"/>
</dbReference>
<dbReference type="PANTHER" id="PTHR45704">
    <property type="entry name" value="RAS-LIKE FAMILY MEMBER 11"/>
    <property type="match status" value="1"/>
</dbReference>
<dbReference type="InterPro" id="IPR001806">
    <property type="entry name" value="Small_GTPase"/>
</dbReference>
<dbReference type="Pfam" id="PF00071">
    <property type="entry name" value="Ras"/>
    <property type="match status" value="1"/>
</dbReference>
<dbReference type="PRINTS" id="PR00449">
    <property type="entry name" value="RASTRNSFRMNG"/>
</dbReference>
<comment type="catalytic activity">
    <reaction evidence="4">
        <text>GTP + H2O = GDP + phosphate + H(+)</text>
        <dbReference type="Rhea" id="RHEA:19669"/>
        <dbReference type="ChEBI" id="CHEBI:15377"/>
        <dbReference type="ChEBI" id="CHEBI:15378"/>
        <dbReference type="ChEBI" id="CHEBI:37565"/>
        <dbReference type="ChEBI" id="CHEBI:43474"/>
        <dbReference type="ChEBI" id="CHEBI:58189"/>
        <dbReference type="EC" id="3.6.5.2"/>
    </reaction>
</comment>
<keyword evidence="3" id="KW-0378">Hydrolase</keyword>
<evidence type="ECO:0000256" key="3">
    <source>
        <dbReference type="ARBA" id="ARBA00022801"/>
    </source>
</evidence>
<dbReference type="EMBL" id="MU827307">
    <property type="protein sequence ID" value="KAJ7362093.1"/>
    <property type="molecule type" value="Genomic_DNA"/>
</dbReference>
<evidence type="ECO:0000256" key="5">
    <source>
        <dbReference type="SAM" id="MobiDB-lite"/>
    </source>
</evidence>
<protein>
    <recommendedName>
        <fullName evidence="2">small monomeric GTPase</fullName>
        <ecNumber evidence="2">3.6.5.2</ecNumber>
    </recommendedName>
</protein>
<organism evidence="6 7">
    <name type="scientific">Desmophyllum pertusum</name>
    <dbReference type="NCBI Taxonomy" id="174260"/>
    <lineage>
        <taxon>Eukaryota</taxon>
        <taxon>Metazoa</taxon>
        <taxon>Cnidaria</taxon>
        <taxon>Anthozoa</taxon>
        <taxon>Hexacorallia</taxon>
        <taxon>Scleractinia</taxon>
        <taxon>Caryophylliina</taxon>
        <taxon>Caryophylliidae</taxon>
        <taxon>Desmophyllum</taxon>
    </lineage>
</organism>